<accession>A0ABQ5NMX0</accession>
<evidence type="ECO:0000313" key="1">
    <source>
        <dbReference type="EMBL" id="GLC89374.1"/>
    </source>
</evidence>
<evidence type="ECO:0000313" key="2">
    <source>
        <dbReference type="Proteomes" id="UP001065593"/>
    </source>
</evidence>
<dbReference type="RefSeq" id="WP_264989106.1">
    <property type="nucleotide sequence ID" value="NZ_BRZA01000002.1"/>
</dbReference>
<protein>
    <submittedName>
        <fullName evidence="1">Uncharacterized protein</fullName>
    </submittedName>
</protein>
<reference evidence="1" key="1">
    <citation type="submission" date="2022-08" db="EMBL/GenBank/DDBJ databases">
        <title>Draft genome sequence of Lysinibacillus sp. strain KH24.</title>
        <authorList>
            <person name="Kanbe H."/>
            <person name="Itoh H."/>
        </authorList>
    </citation>
    <scope>NUCLEOTIDE SEQUENCE</scope>
    <source>
        <strain evidence="1">KH24</strain>
    </source>
</reference>
<gene>
    <name evidence="1" type="ORF">LYSBPC_25010</name>
</gene>
<organism evidence="1 2">
    <name type="scientific">Lysinibacillus piscis</name>
    <dbReference type="NCBI Taxonomy" id="2518931"/>
    <lineage>
        <taxon>Bacteria</taxon>
        <taxon>Bacillati</taxon>
        <taxon>Bacillota</taxon>
        <taxon>Bacilli</taxon>
        <taxon>Bacillales</taxon>
        <taxon>Bacillaceae</taxon>
        <taxon>Lysinibacillus</taxon>
    </lineage>
</organism>
<dbReference type="Proteomes" id="UP001065593">
    <property type="component" value="Unassembled WGS sequence"/>
</dbReference>
<comment type="caution">
    <text evidence="1">The sequence shown here is derived from an EMBL/GenBank/DDBJ whole genome shotgun (WGS) entry which is preliminary data.</text>
</comment>
<name>A0ABQ5NMX0_9BACI</name>
<proteinExistence type="predicted"/>
<sequence>MKVNPVPVELVGQACNALAASRKTVTISVDDFDFIMGLAQKGMKLRKSTARASHKFMPGGMADAHKAVVEIEVKRFEQLLKLGESKC</sequence>
<dbReference type="EMBL" id="BRZA01000002">
    <property type="protein sequence ID" value="GLC89374.1"/>
    <property type="molecule type" value="Genomic_DNA"/>
</dbReference>
<keyword evidence="2" id="KW-1185">Reference proteome</keyword>